<dbReference type="Proteomes" id="UP000315369">
    <property type="component" value="Unassembled WGS sequence"/>
</dbReference>
<feature type="transmembrane region" description="Helical" evidence="1">
    <location>
        <begin position="21"/>
        <end position="39"/>
    </location>
</feature>
<dbReference type="OrthoDB" id="9928827at2"/>
<protein>
    <submittedName>
        <fullName evidence="2">Uncharacterized protein</fullName>
    </submittedName>
</protein>
<evidence type="ECO:0000313" key="3">
    <source>
        <dbReference type="Proteomes" id="UP000315369"/>
    </source>
</evidence>
<evidence type="ECO:0000313" key="2">
    <source>
        <dbReference type="EMBL" id="TQF13193.1"/>
    </source>
</evidence>
<dbReference type="RefSeq" id="WP_141645115.1">
    <property type="nucleotide sequence ID" value="NZ_VIFM01000109.1"/>
</dbReference>
<gene>
    <name evidence="2" type="ORF">FJV41_25305</name>
</gene>
<keyword evidence="1" id="KW-1133">Transmembrane helix</keyword>
<comment type="caution">
    <text evidence="2">The sequence shown here is derived from an EMBL/GenBank/DDBJ whole genome shotgun (WGS) entry which is preliminary data.</text>
</comment>
<sequence>MSDEQQRSLDELGRRMKERGFFCRTAPFFAAAGIVVGTPPRRVVLDASPDTMDLDISVIDRRVALYPVSTGWEARIGQHGGRDWIRGADTLDELEAIALEALGTSVVPPGPDWRIADDAE</sequence>
<proteinExistence type="predicted"/>
<reference evidence="2 3" key="1">
    <citation type="submission" date="2019-06" db="EMBL/GenBank/DDBJ databases">
        <authorList>
            <person name="Livingstone P."/>
            <person name="Whitworth D."/>
        </authorList>
    </citation>
    <scope>NUCLEOTIDE SEQUENCE [LARGE SCALE GENOMIC DNA]</scope>
    <source>
        <strain evidence="2 3">AM401</strain>
    </source>
</reference>
<keyword evidence="1" id="KW-0812">Transmembrane</keyword>
<evidence type="ECO:0000256" key="1">
    <source>
        <dbReference type="SAM" id="Phobius"/>
    </source>
</evidence>
<keyword evidence="3" id="KW-1185">Reference proteome</keyword>
<organism evidence="2 3">
    <name type="scientific">Myxococcus llanfairpwllgwyngyllgogerychwyrndrobwllllantysiliogogogochensis</name>
    <dbReference type="NCBI Taxonomy" id="2590453"/>
    <lineage>
        <taxon>Bacteria</taxon>
        <taxon>Pseudomonadati</taxon>
        <taxon>Myxococcota</taxon>
        <taxon>Myxococcia</taxon>
        <taxon>Myxococcales</taxon>
        <taxon>Cystobacterineae</taxon>
        <taxon>Myxococcaceae</taxon>
        <taxon>Myxococcus</taxon>
    </lineage>
</organism>
<name>A0A540WW06_9BACT</name>
<dbReference type="AlphaFoldDB" id="A0A540WW06"/>
<keyword evidence="1" id="KW-0472">Membrane</keyword>
<dbReference type="EMBL" id="VIFM01000109">
    <property type="protein sequence ID" value="TQF13193.1"/>
    <property type="molecule type" value="Genomic_DNA"/>
</dbReference>
<accession>A0A540WW06</accession>